<gene>
    <name evidence="1" type="ORF">METZ01_LOCUS187002</name>
</gene>
<accession>A0A382D6T1</accession>
<dbReference type="EMBL" id="UINC01037919">
    <property type="protein sequence ID" value="SVB34148.1"/>
    <property type="molecule type" value="Genomic_DNA"/>
</dbReference>
<name>A0A382D6T1_9ZZZZ</name>
<sequence>MIVERKFVTPCKKEPFRASIFIVGEPGMVEPNKNVYRKPPTKTNYFKVFLDMAFITSIKLYLGRSSFEQTQVN</sequence>
<evidence type="ECO:0000313" key="1">
    <source>
        <dbReference type="EMBL" id="SVB34148.1"/>
    </source>
</evidence>
<dbReference type="AlphaFoldDB" id="A0A382D6T1"/>
<reference evidence="1" key="1">
    <citation type="submission" date="2018-05" db="EMBL/GenBank/DDBJ databases">
        <authorList>
            <person name="Lanie J.A."/>
            <person name="Ng W.-L."/>
            <person name="Kazmierczak K.M."/>
            <person name="Andrzejewski T.M."/>
            <person name="Davidsen T.M."/>
            <person name="Wayne K.J."/>
            <person name="Tettelin H."/>
            <person name="Glass J.I."/>
            <person name="Rusch D."/>
            <person name="Podicherti R."/>
            <person name="Tsui H.-C.T."/>
            <person name="Winkler M.E."/>
        </authorList>
    </citation>
    <scope>NUCLEOTIDE SEQUENCE</scope>
</reference>
<organism evidence="1">
    <name type="scientific">marine metagenome</name>
    <dbReference type="NCBI Taxonomy" id="408172"/>
    <lineage>
        <taxon>unclassified sequences</taxon>
        <taxon>metagenomes</taxon>
        <taxon>ecological metagenomes</taxon>
    </lineage>
</organism>
<proteinExistence type="predicted"/>
<protein>
    <submittedName>
        <fullName evidence="1">Uncharacterized protein</fullName>
    </submittedName>
</protein>